<sequence>MPVFCRSSREERDSASNILKSRRPMFVIHAGLPLKRQVLYILCLLTLKPLRFHMVGCSQLTVAETALSEIDLCVTIPRHFLSVLGADRYPCHLAWLINFCTGTIGMEYGGQIFLGFLIECEPENLEFKCACPKRLNSMRESWAHQTSTNPYELMETD</sequence>
<reference evidence="1" key="1">
    <citation type="submission" date="2016-01" db="EMBL/GenBank/DDBJ databases">
        <title>Reference transcriptome for the parasite Schistocephalus solidus: insights into the molecular evolution of parasitism.</title>
        <authorList>
            <person name="Hebert F.O."/>
            <person name="Grambauer S."/>
            <person name="Barber I."/>
            <person name="Landry C.R."/>
            <person name="Aubin-Horth N."/>
        </authorList>
    </citation>
    <scope>NUCLEOTIDE SEQUENCE</scope>
</reference>
<dbReference type="EMBL" id="GEEE01004005">
    <property type="protein sequence ID" value="JAP59220.1"/>
    <property type="molecule type" value="Transcribed_RNA"/>
</dbReference>
<proteinExistence type="predicted"/>
<evidence type="ECO:0000313" key="1">
    <source>
        <dbReference type="EMBL" id="JAP59220.1"/>
    </source>
</evidence>
<protein>
    <submittedName>
        <fullName evidence="1">Uncharacterized protein</fullName>
    </submittedName>
</protein>
<gene>
    <name evidence="1" type="ORF">TR105099</name>
</gene>
<dbReference type="AlphaFoldDB" id="A0A0X3Q707"/>
<name>A0A0X3Q707_SCHSO</name>
<organism evidence="1">
    <name type="scientific">Schistocephalus solidus</name>
    <name type="common">Tapeworm</name>
    <dbReference type="NCBI Taxonomy" id="70667"/>
    <lineage>
        <taxon>Eukaryota</taxon>
        <taxon>Metazoa</taxon>
        <taxon>Spiralia</taxon>
        <taxon>Lophotrochozoa</taxon>
        <taxon>Platyhelminthes</taxon>
        <taxon>Cestoda</taxon>
        <taxon>Eucestoda</taxon>
        <taxon>Diphyllobothriidea</taxon>
        <taxon>Diphyllobothriidae</taxon>
        <taxon>Schistocephalus</taxon>
    </lineage>
</organism>
<accession>A0A0X3Q707</accession>